<comment type="caution">
    <text evidence="2">The sequence shown here is derived from an EMBL/GenBank/DDBJ whole genome shotgun (WGS) entry which is preliminary data.</text>
</comment>
<gene>
    <name evidence="2" type="ORF">TCDM_13092</name>
</gene>
<name>V5AJJ5_TRYCR</name>
<reference evidence="2 3" key="1">
    <citation type="journal article" date="2014" name="Genome Announc.">
        <title>Trypanosoma cruzi Clone Dm28c Draft Genome Sequence.</title>
        <authorList>
            <person name="Grisard E.C."/>
            <person name="Teixeira S.M."/>
            <person name="de Almeida L.G."/>
            <person name="Stoco P.H."/>
            <person name="Gerber A.L."/>
            <person name="Talavera-Lopez C."/>
            <person name="Lima O.C."/>
            <person name="Andersson B."/>
            <person name="de Vasconcelos A.T."/>
        </authorList>
    </citation>
    <scope>NUCLEOTIDE SEQUENCE [LARGE SCALE GENOMIC DNA]</scope>
    <source>
        <strain evidence="2 3">Dm28c</strain>
    </source>
</reference>
<feature type="compositionally biased region" description="Polar residues" evidence="1">
    <location>
        <begin position="22"/>
        <end position="37"/>
    </location>
</feature>
<organism evidence="2 3">
    <name type="scientific">Trypanosoma cruzi Dm28c</name>
    <dbReference type="NCBI Taxonomy" id="1416333"/>
    <lineage>
        <taxon>Eukaryota</taxon>
        <taxon>Discoba</taxon>
        <taxon>Euglenozoa</taxon>
        <taxon>Kinetoplastea</taxon>
        <taxon>Metakinetoplastina</taxon>
        <taxon>Trypanosomatida</taxon>
        <taxon>Trypanosomatidae</taxon>
        <taxon>Trypanosoma</taxon>
        <taxon>Schizotrypanum</taxon>
    </lineage>
</organism>
<dbReference type="EMBL" id="AYLP01000836">
    <property type="protein sequence ID" value="ESS55439.1"/>
    <property type="molecule type" value="Genomic_DNA"/>
</dbReference>
<feature type="compositionally biased region" description="Basic and acidic residues" evidence="1">
    <location>
        <begin position="39"/>
        <end position="48"/>
    </location>
</feature>
<feature type="region of interest" description="Disordered" evidence="1">
    <location>
        <begin position="1"/>
        <end position="87"/>
    </location>
</feature>
<dbReference type="AlphaFoldDB" id="V5AJJ5"/>
<evidence type="ECO:0000256" key="1">
    <source>
        <dbReference type="SAM" id="MobiDB-lite"/>
    </source>
</evidence>
<dbReference type="VEuPathDB" id="TriTrypDB:TCDM_13092"/>
<evidence type="ECO:0000313" key="2">
    <source>
        <dbReference type="EMBL" id="ESS55439.1"/>
    </source>
</evidence>
<sequence length="100" mass="10942">MQREHTQRRSSPAAAGATAGTSLSVTRQHTPSNVHAQNKQREAKEHIRPSQHTRAAASRFTPVSSNAPAHGPAQPENPPVYEQREKHVGPCSCWAEAYPQ</sequence>
<proteinExistence type="predicted"/>
<evidence type="ECO:0000313" key="3">
    <source>
        <dbReference type="Proteomes" id="UP000017861"/>
    </source>
</evidence>
<dbReference type="Proteomes" id="UP000017861">
    <property type="component" value="Unassembled WGS sequence"/>
</dbReference>
<protein>
    <submittedName>
        <fullName evidence="2">Uncharacterized protein</fullName>
    </submittedName>
</protein>
<accession>V5AJJ5</accession>